<evidence type="ECO:0000256" key="1">
    <source>
        <dbReference type="SAM" id="Phobius"/>
    </source>
</evidence>
<dbReference type="InterPro" id="IPR021215">
    <property type="entry name" value="DUF2752"/>
</dbReference>
<keyword evidence="3" id="KW-1185">Reference proteome</keyword>
<evidence type="ECO:0000313" key="3">
    <source>
        <dbReference type="Proteomes" id="UP000540656"/>
    </source>
</evidence>
<accession>A0A7Y9S2L2</accession>
<feature type="transmembrane region" description="Helical" evidence="1">
    <location>
        <begin position="114"/>
        <end position="132"/>
    </location>
</feature>
<organism evidence="2 3">
    <name type="scientific">Nocardioides daedukensis</name>
    <dbReference type="NCBI Taxonomy" id="634462"/>
    <lineage>
        <taxon>Bacteria</taxon>
        <taxon>Bacillati</taxon>
        <taxon>Actinomycetota</taxon>
        <taxon>Actinomycetes</taxon>
        <taxon>Propionibacteriales</taxon>
        <taxon>Nocardioidaceae</taxon>
        <taxon>Nocardioides</taxon>
    </lineage>
</organism>
<dbReference type="AlphaFoldDB" id="A0A7Y9S2L2"/>
<evidence type="ECO:0000313" key="2">
    <source>
        <dbReference type="EMBL" id="NYG58325.1"/>
    </source>
</evidence>
<evidence type="ECO:0008006" key="4">
    <source>
        <dbReference type="Google" id="ProtNLM"/>
    </source>
</evidence>
<comment type="caution">
    <text evidence="2">The sequence shown here is derived from an EMBL/GenBank/DDBJ whole genome shotgun (WGS) entry which is preliminary data.</text>
</comment>
<reference evidence="2 3" key="1">
    <citation type="submission" date="2020-07" db="EMBL/GenBank/DDBJ databases">
        <title>Sequencing the genomes of 1000 actinobacteria strains.</title>
        <authorList>
            <person name="Klenk H.-P."/>
        </authorList>
    </citation>
    <scope>NUCLEOTIDE SEQUENCE [LARGE SCALE GENOMIC DNA]</scope>
    <source>
        <strain evidence="2 3">DSM 23819</strain>
    </source>
</reference>
<dbReference type="Proteomes" id="UP000540656">
    <property type="component" value="Unassembled WGS sequence"/>
</dbReference>
<keyword evidence="1" id="KW-1133">Transmembrane helix</keyword>
<protein>
    <recommendedName>
        <fullName evidence="4">DUF2752 domain-containing protein</fullName>
    </recommendedName>
</protein>
<name>A0A7Y9S2L2_9ACTN</name>
<keyword evidence="1" id="KW-0812">Transmembrane</keyword>
<feature type="transmembrane region" description="Helical" evidence="1">
    <location>
        <begin position="75"/>
        <end position="94"/>
    </location>
</feature>
<dbReference type="RefSeq" id="WP_179501497.1">
    <property type="nucleotide sequence ID" value="NZ_JACCAA010000001.1"/>
</dbReference>
<sequence length="138" mass="14480">MIGFDLSTRTRSSDRVRVTILGLGAAAAGAALVLRDPHAEGSFAVCPSTLLGFYCPGCGSLRGTHDLLTGHPLEAIGHNLLLLPALAWLTWWLVSQAASSWGRRITGPPDSSRFAIGLLVVIAVFVVLRNVPGSPLAP</sequence>
<dbReference type="Pfam" id="PF10825">
    <property type="entry name" value="DUF2752"/>
    <property type="match status" value="1"/>
</dbReference>
<feature type="transmembrane region" description="Helical" evidence="1">
    <location>
        <begin position="16"/>
        <end position="34"/>
    </location>
</feature>
<keyword evidence="1" id="KW-0472">Membrane</keyword>
<dbReference type="EMBL" id="JACCAA010000001">
    <property type="protein sequence ID" value="NYG58325.1"/>
    <property type="molecule type" value="Genomic_DNA"/>
</dbReference>
<proteinExistence type="predicted"/>
<gene>
    <name evidence="2" type="ORF">BJ980_001248</name>
</gene>